<feature type="region of interest" description="Disordered" evidence="5">
    <location>
        <begin position="1"/>
        <end position="340"/>
    </location>
</feature>
<dbReference type="PANTHER" id="PTHR43335">
    <property type="entry name" value="ABC TRANSPORTER, ATP-BINDING PROTEIN"/>
    <property type="match status" value="1"/>
</dbReference>
<dbReference type="AlphaFoldDB" id="A0A7C8FTZ8"/>
<keyword evidence="3" id="KW-0547">Nucleotide-binding</keyword>
<evidence type="ECO:0000313" key="7">
    <source>
        <dbReference type="EMBL" id="KAB1631322.1"/>
    </source>
</evidence>
<sequence length="791" mass="82169">MAKNGARNGGARNGKGQQRRGLFGWRRRPADEVTVERPVPMDGSAPASDPRTVDATVPAAKDHETPARPTPGEPIGSPDGFIASARPLSPDTVDVPGTAETGDATVADATSDESAEGHAPHADAADEPGITWTPAERPVYDSGQAAADAARIAEAAARARAHEEERERARAERVHEAAEITSTTTDATAAHSAPIAPGEAAASIATGEPGTTAEAPGTSPDEHAAADAAPERAERSEMAEPTPTAPTAADSAPAESAPAAPAPAAGQPERRKPAPFAAADAALAARLHPSEPTARPAVTEPPVTTEPNPVAAEEAAVSATIARETDAEALAEGAAPAGVDAAQTGAIEATAETAAIEAAETAEAGATAGDRLVITPITLPAGEAARESGDVPQGTGADATDTEASATERPDRRPSAAEALARARAATEEPTDDDADEESAAPLITERDVEVRHLERGYGRRHPVLVDVSFTARSGEVTAIVGSSGEGKTTLMHILATLLQPQGGTMRINGIDAVARPTDARPSIGWMPDHVPTWPRITVRRTLLTFARMYGLGRAEARARVIDLLKATGLTEQARTQARLLSRGERQLLSFARAIVHDPQIILLDEPTSGLDEQAARLVRQTLRRLADEGHTIVLATNRLDTLDDLADHVVYLYHGVTASAAEVNDAASAPRPWRIRSLDPEALAGALRRFETPFTLDPVTQSVEVLLGSDEAANLLLARLVIAGVPVHVYEPAIGRVEQIHRALLDRSPEDTTESVLDALGARDAADPPAGTTAAAASVTGARAREGEER</sequence>
<feature type="compositionally biased region" description="Basic and acidic residues" evidence="5">
    <location>
        <begin position="115"/>
        <end position="124"/>
    </location>
</feature>
<dbReference type="InterPro" id="IPR003593">
    <property type="entry name" value="AAA+_ATPase"/>
</dbReference>
<organism evidence="7 8">
    <name type="scientific">Pseudoclavibacter caeni</name>
    <dbReference type="NCBI Taxonomy" id="908846"/>
    <lineage>
        <taxon>Bacteria</taxon>
        <taxon>Bacillati</taxon>
        <taxon>Actinomycetota</taxon>
        <taxon>Actinomycetes</taxon>
        <taxon>Micrococcales</taxon>
        <taxon>Microbacteriaceae</taxon>
        <taxon>Pseudoclavibacter</taxon>
    </lineage>
</organism>
<dbReference type="GO" id="GO:0016887">
    <property type="term" value="F:ATP hydrolysis activity"/>
    <property type="evidence" value="ECO:0007669"/>
    <property type="project" value="InterPro"/>
</dbReference>
<feature type="compositionally biased region" description="Basic and acidic residues" evidence="5">
    <location>
        <begin position="220"/>
        <end position="238"/>
    </location>
</feature>
<dbReference type="Pfam" id="PF00005">
    <property type="entry name" value="ABC_tran"/>
    <property type="match status" value="1"/>
</dbReference>
<feature type="compositionally biased region" description="Low complexity" evidence="5">
    <location>
        <begin position="274"/>
        <end position="319"/>
    </location>
</feature>
<dbReference type="OrthoDB" id="9804819at2"/>
<dbReference type="SUPFAM" id="SSF52540">
    <property type="entry name" value="P-loop containing nucleoside triphosphate hydrolases"/>
    <property type="match status" value="1"/>
</dbReference>
<proteinExistence type="inferred from homology"/>
<dbReference type="InterPro" id="IPR027417">
    <property type="entry name" value="P-loop_NTPase"/>
</dbReference>
<dbReference type="RefSeq" id="WP_158036739.1">
    <property type="nucleotide sequence ID" value="NZ_BAAAZV010000020.1"/>
</dbReference>
<feature type="compositionally biased region" description="Low complexity" evidence="5">
    <location>
        <begin position="394"/>
        <end position="405"/>
    </location>
</feature>
<dbReference type="SMART" id="SM00382">
    <property type="entry name" value="AAA"/>
    <property type="match status" value="1"/>
</dbReference>
<dbReference type="Gene3D" id="3.40.50.300">
    <property type="entry name" value="P-loop containing nucleotide triphosphate hydrolases"/>
    <property type="match status" value="1"/>
</dbReference>
<keyword evidence="8" id="KW-1185">Reference proteome</keyword>
<feature type="compositionally biased region" description="Low complexity" evidence="5">
    <location>
        <begin position="239"/>
        <end position="265"/>
    </location>
</feature>
<comment type="caution">
    <text evidence="7">The sequence shown here is derived from an EMBL/GenBank/DDBJ whole genome shotgun (WGS) entry which is preliminary data.</text>
</comment>
<feature type="region of interest" description="Disordered" evidence="5">
    <location>
        <begin position="383"/>
        <end position="446"/>
    </location>
</feature>
<protein>
    <submittedName>
        <fullName evidence="7">ABC transporter ATP-binding protein</fullName>
    </submittedName>
</protein>
<reference evidence="7 8" key="1">
    <citation type="submission" date="2019-09" db="EMBL/GenBank/DDBJ databases">
        <title>Phylogeny of genus Pseudoclavibacter and closely related genus.</title>
        <authorList>
            <person name="Li Y."/>
        </authorList>
    </citation>
    <scope>NUCLEOTIDE SEQUENCE [LARGE SCALE GENOMIC DNA]</scope>
    <source>
        <strain evidence="7 8">JCM 16921</strain>
    </source>
</reference>
<keyword evidence="4 7" id="KW-0067">ATP-binding</keyword>
<feature type="region of interest" description="Disordered" evidence="5">
    <location>
        <begin position="754"/>
        <end position="791"/>
    </location>
</feature>
<dbReference type="PANTHER" id="PTHR43335:SF11">
    <property type="entry name" value="ABC TRANSPORTER RELATED"/>
    <property type="match status" value="1"/>
</dbReference>
<feature type="domain" description="ABC transporter" evidence="6">
    <location>
        <begin position="449"/>
        <end position="680"/>
    </location>
</feature>
<feature type="compositionally biased region" description="Low complexity" evidence="5">
    <location>
        <begin position="145"/>
        <end position="158"/>
    </location>
</feature>
<evidence type="ECO:0000256" key="5">
    <source>
        <dbReference type="SAM" id="MobiDB-lite"/>
    </source>
</evidence>
<dbReference type="InterPro" id="IPR003439">
    <property type="entry name" value="ABC_transporter-like_ATP-bd"/>
</dbReference>
<evidence type="ECO:0000256" key="2">
    <source>
        <dbReference type="ARBA" id="ARBA00022448"/>
    </source>
</evidence>
<dbReference type="PROSITE" id="PS50893">
    <property type="entry name" value="ABC_TRANSPORTER_2"/>
    <property type="match status" value="1"/>
</dbReference>
<dbReference type="EMBL" id="WBKA01000007">
    <property type="protein sequence ID" value="KAB1631322.1"/>
    <property type="molecule type" value="Genomic_DNA"/>
</dbReference>
<feature type="compositionally biased region" description="Acidic residues" evidence="5">
    <location>
        <begin position="429"/>
        <end position="439"/>
    </location>
</feature>
<dbReference type="Proteomes" id="UP000481339">
    <property type="component" value="Unassembled WGS sequence"/>
</dbReference>
<evidence type="ECO:0000259" key="6">
    <source>
        <dbReference type="PROSITE" id="PS50893"/>
    </source>
</evidence>
<name>A0A7C8FTZ8_9MICO</name>
<dbReference type="CDD" id="cd03230">
    <property type="entry name" value="ABC_DR_subfamily_A"/>
    <property type="match status" value="1"/>
</dbReference>
<feature type="compositionally biased region" description="Basic and acidic residues" evidence="5">
    <location>
        <begin position="406"/>
        <end position="415"/>
    </location>
</feature>
<evidence type="ECO:0000313" key="8">
    <source>
        <dbReference type="Proteomes" id="UP000481339"/>
    </source>
</evidence>
<accession>A0A7C8FTZ8</accession>
<comment type="similarity">
    <text evidence="1">Belongs to the ABC transporter superfamily.</text>
</comment>
<feature type="compositionally biased region" description="Low complexity" evidence="5">
    <location>
        <begin position="328"/>
        <end position="340"/>
    </location>
</feature>
<dbReference type="GO" id="GO:0005524">
    <property type="term" value="F:ATP binding"/>
    <property type="evidence" value="ECO:0007669"/>
    <property type="project" value="UniProtKB-KW"/>
</dbReference>
<feature type="compositionally biased region" description="Basic and acidic residues" evidence="5">
    <location>
        <begin position="160"/>
        <end position="178"/>
    </location>
</feature>
<evidence type="ECO:0000256" key="1">
    <source>
        <dbReference type="ARBA" id="ARBA00005417"/>
    </source>
</evidence>
<gene>
    <name evidence="7" type="ORF">F8O02_08075</name>
</gene>
<evidence type="ECO:0000256" key="3">
    <source>
        <dbReference type="ARBA" id="ARBA00022741"/>
    </source>
</evidence>
<feature type="compositionally biased region" description="Low complexity" evidence="5">
    <location>
        <begin position="757"/>
        <end position="783"/>
    </location>
</feature>
<feature type="compositionally biased region" description="Low complexity" evidence="5">
    <location>
        <begin position="179"/>
        <end position="190"/>
    </location>
</feature>
<evidence type="ECO:0000256" key="4">
    <source>
        <dbReference type="ARBA" id="ARBA00022840"/>
    </source>
</evidence>
<keyword evidence="2" id="KW-0813">Transport</keyword>